<dbReference type="Pfam" id="PF10067">
    <property type="entry name" value="DUF2306"/>
    <property type="match status" value="1"/>
</dbReference>
<keyword evidence="1" id="KW-0472">Membrane</keyword>
<protein>
    <submittedName>
        <fullName evidence="2">DUF2306 domain-containing protein</fullName>
    </submittedName>
</protein>
<accession>A0ABY4SC59</accession>
<gene>
    <name evidence="2" type="ORF">MW290_18195</name>
</gene>
<name>A0ABY4SC59_AQUTE</name>
<feature type="transmembrane region" description="Helical" evidence="1">
    <location>
        <begin position="74"/>
        <end position="95"/>
    </location>
</feature>
<reference evidence="2" key="1">
    <citation type="submission" date="2022-05" db="EMBL/GenBank/DDBJ databases">
        <title>An RpoN-dependent PEP-CTERM gene is involved in floc formation of an Aquincola tertiaricarbonis strain.</title>
        <authorList>
            <person name="Qiu D."/>
            <person name="Xia M."/>
        </authorList>
    </citation>
    <scope>NUCLEOTIDE SEQUENCE</scope>
    <source>
        <strain evidence="2">RN12</strain>
    </source>
</reference>
<feature type="transmembrane region" description="Helical" evidence="1">
    <location>
        <begin position="110"/>
        <end position="133"/>
    </location>
</feature>
<keyword evidence="1" id="KW-0812">Transmembrane</keyword>
<dbReference type="EMBL" id="CP097636">
    <property type="protein sequence ID" value="URI10912.1"/>
    <property type="molecule type" value="Genomic_DNA"/>
</dbReference>
<organism evidence="2 3">
    <name type="scientific">Aquincola tertiaricarbonis</name>
    <dbReference type="NCBI Taxonomy" id="391953"/>
    <lineage>
        <taxon>Bacteria</taxon>
        <taxon>Pseudomonadati</taxon>
        <taxon>Pseudomonadota</taxon>
        <taxon>Betaproteobacteria</taxon>
        <taxon>Burkholderiales</taxon>
        <taxon>Sphaerotilaceae</taxon>
        <taxon>Aquincola</taxon>
    </lineage>
</organism>
<feature type="transmembrane region" description="Helical" evidence="1">
    <location>
        <begin position="45"/>
        <end position="62"/>
    </location>
</feature>
<keyword evidence="1" id="KW-1133">Transmembrane helix</keyword>
<proteinExistence type="predicted"/>
<keyword evidence="3" id="KW-1185">Reference proteome</keyword>
<feature type="transmembrane region" description="Helical" evidence="1">
    <location>
        <begin position="12"/>
        <end position="33"/>
    </location>
</feature>
<sequence length="140" mass="14979">MTTAASLSALPMSVQLHIAAAVGALVLGPVALWSRKGSPVHRSAGYVWVGLMLTAAITSLFIRDFRLPNIAGYTPIHLVTVLTFTGLSAGIVAALKRRISTHQKAMRRTYIGGCLVAGAFALLPSRFLGHWLWVQTLGWA</sequence>
<evidence type="ECO:0000313" key="2">
    <source>
        <dbReference type="EMBL" id="URI10912.1"/>
    </source>
</evidence>
<dbReference type="RefSeq" id="WP_250199115.1">
    <property type="nucleotide sequence ID" value="NZ_CP097636.1"/>
</dbReference>
<dbReference type="Proteomes" id="UP001056201">
    <property type="component" value="Chromosome 2"/>
</dbReference>
<evidence type="ECO:0000256" key="1">
    <source>
        <dbReference type="SAM" id="Phobius"/>
    </source>
</evidence>
<dbReference type="InterPro" id="IPR018750">
    <property type="entry name" value="DUF2306_membrane"/>
</dbReference>
<evidence type="ECO:0000313" key="3">
    <source>
        <dbReference type="Proteomes" id="UP001056201"/>
    </source>
</evidence>